<dbReference type="SUPFAM" id="SSF46894">
    <property type="entry name" value="C-terminal effector domain of the bipartite response regulators"/>
    <property type="match status" value="1"/>
</dbReference>
<dbReference type="PROSITE" id="PS51755">
    <property type="entry name" value="OMPR_PHOB"/>
    <property type="match status" value="1"/>
</dbReference>
<dbReference type="InterPro" id="IPR036388">
    <property type="entry name" value="WH-like_DNA-bd_sf"/>
</dbReference>
<evidence type="ECO:0000256" key="6">
    <source>
        <dbReference type="PROSITE-ProRule" id="PRU00169"/>
    </source>
</evidence>
<dbReference type="InterPro" id="IPR039420">
    <property type="entry name" value="WalR-like"/>
</dbReference>
<evidence type="ECO:0000256" key="2">
    <source>
        <dbReference type="ARBA" id="ARBA00023012"/>
    </source>
</evidence>
<evidence type="ECO:0000256" key="3">
    <source>
        <dbReference type="ARBA" id="ARBA00023015"/>
    </source>
</evidence>
<keyword evidence="2" id="KW-0902">Two-component regulatory system</keyword>
<dbReference type="PANTHER" id="PTHR48111:SF4">
    <property type="entry name" value="DNA-BINDING DUAL TRANSCRIPTIONAL REGULATOR OMPR"/>
    <property type="match status" value="1"/>
</dbReference>
<keyword evidence="11" id="KW-1185">Reference proteome</keyword>
<keyword evidence="1 6" id="KW-0597">Phosphoprotein</keyword>
<dbReference type="RefSeq" id="WP_213043274.1">
    <property type="nucleotide sequence ID" value="NZ_CAJNBJ010000017.1"/>
</dbReference>
<proteinExistence type="predicted"/>
<dbReference type="Gene3D" id="3.40.50.2300">
    <property type="match status" value="1"/>
</dbReference>
<name>A0ABN7LZA9_9BACT</name>
<comment type="caution">
    <text evidence="10">The sequence shown here is derived from an EMBL/GenBank/DDBJ whole genome shotgun (WGS) entry which is preliminary data.</text>
</comment>
<evidence type="ECO:0000256" key="1">
    <source>
        <dbReference type="ARBA" id="ARBA00022553"/>
    </source>
</evidence>
<dbReference type="InterPro" id="IPR011006">
    <property type="entry name" value="CheY-like_superfamily"/>
</dbReference>
<dbReference type="Gene3D" id="6.10.250.690">
    <property type="match status" value="1"/>
</dbReference>
<feature type="domain" description="OmpR/PhoB-type" evidence="9">
    <location>
        <begin position="131"/>
        <end position="228"/>
    </location>
</feature>
<sequence>MSAPLIQIIEDEPLHAQLLDRALRQASFTTALAVDGHSGWHETQRLRPSLILLDLLLPGLSGPEICRLVRSTSATCRIPIIMVTALGTEEDRIAGLQSGADDYVVKPFSPREVVSRVQAVLRRSAHSGAPVATLSHDGLTVQEACFVVTLHERQVTVSEMELSLLRFMLEREGELVSAMGFLAAIGSERHELFPDDVARHVRTLHRKLENSQAGSIEFLPGFRYRLHGAPRPVSPAGKL</sequence>
<keyword evidence="5" id="KW-0804">Transcription</keyword>
<gene>
    <name evidence="10" type="primary">phoB</name>
    <name evidence="10" type="ORF">NSPZN2_40464</name>
</gene>
<dbReference type="SUPFAM" id="SSF52172">
    <property type="entry name" value="CheY-like"/>
    <property type="match status" value="1"/>
</dbReference>
<keyword evidence="4 7" id="KW-0238">DNA-binding</keyword>
<feature type="DNA-binding region" description="OmpR/PhoB-type" evidence="7">
    <location>
        <begin position="131"/>
        <end position="228"/>
    </location>
</feature>
<feature type="domain" description="Response regulatory" evidence="8">
    <location>
        <begin position="5"/>
        <end position="121"/>
    </location>
</feature>
<dbReference type="PROSITE" id="PS50110">
    <property type="entry name" value="RESPONSE_REGULATORY"/>
    <property type="match status" value="1"/>
</dbReference>
<dbReference type="Pfam" id="PF00072">
    <property type="entry name" value="Response_reg"/>
    <property type="match status" value="1"/>
</dbReference>
<feature type="modified residue" description="4-aspartylphosphate" evidence="6">
    <location>
        <position position="54"/>
    </location>
</feature>
<evidence type="ECO:0000256" key="4">
    <source>
        <dbReference type="ARBA" id="ARBA00023125"/>
    </source>
</evidence>
<dbReference type="PANTHER" id="PTHR48111">
    <property type="entry name" value="REGULATOR OF RPOS"/>
    <property type="match status" value="1"/>
</dbReference>
<evidence type="ECO:0000259" key="8">
    <source>
        <dbReference type="PROSITE" id="PS50110"/>
    </source>
</evidence>
<evidence type="ECO:0000313" key="10">
    <source>
        <dbReference type="EMBL" id="CAE6774767.1"/>
    </source>
</evidence>
<evidence type="ECO:0000313" key="11">
    <source>
        <dbReference type="Proteomes" id="UP000675880"/>
    </source>
</evidence>
<dbReference type="Gene3D" id="1.10.10.10">
    <property type="entry name" value="Winged helix-like DNA-binding domain superfamily/Winged helix DNA-binding domain"/>
    <property type="match status" value="1"/>
</dbReference>
<organism evidence="10 11">
    <name type="scientific">Nitrospira defluvii</name>
    <dbReference type="NCBI Taxonomy" id="330214"/>
    <lineage>
        <taxon>Bacteria</taxon>
        <taxon>Pseudomonadati</taxon>
        <taxon>Nitrospirota</taxon>
        <taxon>Nitrospiria</taxon>
        <taxon>Nitrospirales</taxon>
        <taxon>Nitrospiraceae</taxon>
        <taxon>Nitrospira</taxon>
    </lineage>
</organism>
<keyword evidence="3" id="KW-0805">Transcription regulation</keyword>
<reference evidence="10 11" key="1">
    <citation type="submission" date="2021-02" db="EMBL/GenBank/DDBJ databases">
        <authorList>
            <person name="Han P."/>
        </authorList>
    </citation>
    <scope>NUCLEOTIDE SEQUENCE [LARGE SCALE GENOMIC DNA]</scope>
    <source>
        <strain evidence="10">Candidatus Nitrospira sp. ZN2</strain>
    </source>
</reference>
<accession>A0ABN7LZA9</accession>
<dbReference type="EMBL" id="CAJNBJ010000017">
    <property type="protein sequence ID" value="CAE6774767.1"/>
    <property type="molecule type" value="Genomic_DNA"/>
</dbReference>
<evidence type="ECO:0000256" key="7">
    <source>
        <dbReference type="PROSITE-ProRule" id="PRU01091"/>
    </source>
</evidence>
<protein>
    <submittedName>
        <fullName evidence="10">Phosphate regulon transcriptional regulator PhoB</fullName>
    </submittedName>
</protein>
<dbReference type="Proteomes" id="UP000675880">
    <property type="component" value="Unassembled WGS sequence"/>
</dbReference>
<evidence type="ECO:0000259" key="9">
    <source>
        <dbReference type="PROSITE" id="PS51755"/>
    </source>
</evidence>
<dbReference type="InterPro" id="IPR016032">
    <property type="entry name" value="Sig_transdc_resp-reg_C-effctor"/>
</dbReference>
<dbReference type="SMART" id="SM00448">
    <property type="entry name" value="REC"/>
    <property type="match status" value="1"/>
</dbReference>
<dbReference type="InterPro" id="IPR001867">
    <property type="entry name" value="OmpR/PhoB-type_DNA-bd"/>
</dbReference>
<dbReference type="InterPro" id="IPR001789">
    <property type="entry name" value="Sig_transdc_resp-reg_receiver"/>
</dbReference>
<evidence type="ECO:0000256" key="5">
    <source>
        <dbReference type="ARBA" id="ARBA00023163"/>
    </source>
</evidence>